<gene>
    <name evidence="2" type="ORF">I0K15_17415</name>
</gene>
<dbReference type="Gene3D" id="3.40.710.10">
    <property type="entry name" value="DD-peptidase/beta-lactamase superfamily"/>
    <property type="match status" value="1"/>
</dbReference>
<dbReference type="PANTHER" id="PTHR46825">
    <property type="entry name" value="D-ALANYL-D-ALANINE-CARBOXYPEPTIDASE/ENDOPEPTIDASE AMPH"/>
    <property type="match status" value="1"/>
</dbReference>
<dbReference type="RefSeq" id="WP_196102747.1">
    <property type="nucleotide sequence ID" value="NZ_CP064942.1"/>
</dbReference>
<evidence type="ECO:0000313" key="3">
    <source>
        <dbReference type="Proteomes" id="UP000594800"/>
    </source>
</evidence>
<dbReference type="EMBL" id="CP064942">
    <property type="protein sequence ID" value="QPH53538.1"/>
    <property type="molecule type" value="Genomic_DNA"/>
</dbReference>
<dbReference type="Proteomes" id="UP000594800">
    <property type="component" value="Chromosome"/>
</dbReference>
<dbReference type="AlphaFoldDB" id="A0A7S9QBU9"/>
<dbReference type="Pfam" id="PF00144">
    <property type="entry name" value="Beta-lactamase"/>
    <property type="match status" value="1"/>
</dbReference>
<dbReference type="InterPro" id="IPR050491">
    <property type="entry name" value="AmpC-like"/>
</dbReference>
<dbReference type="PANTHER" id="PTHR46825:SF7">
    <property type="entry name" value="D-ALANYL-D-ALANINE CARBOXYPEPTIDASE"/>
    <property type="match status" value="1"/>
</dbReference>
<organism evidence="2 3">
    <name type="scientific">Pontivivens ytuae</name>
    <dbReference type="NCBI Taxonomy" id="2789856"/>
    <lineage>
        <taxon>Bacteria</taxon>
        <taxon>Pseudomonadati</taxon>
        <taxon>Pseudomonadota</taxon>
        <taxon>Alphaproteobacteria</taxon>
        <taxon>Rhodobacterales</taxon>
        <taxon>Paracoccaceae</taxon>
        <taxon>Pontivivens</taxon>
    </lineage>
</organism>
<dbReference type="InterPro" id="IPR001466">
    <property type="entry name" value="Beta-lactam-related"/>
</dbReference>
<sequence length="361" mass="37224">MFNRIWAGASALFAAAVVATLFWGPRGVDMPEGLADQPFEARWSAALAALEEQGAGVVAGYAREGASVVAATGDVVPEGVAAGDVQVDLNSITKTVTAVLVLDAVEAGLFALDTPLADLLPDVPEDKAGITVHQLLTHSAGFPEAIGDDDEVIGRSAYLARAFEAGLEGPPGQYLYSNVGYGVLAAIVETAGGESYADRLAAMLTEAGLPSMGYDGVLDTGRALSAPGGDTIRAASWGGGPPGWHLIGNGGLIATPAGFLAFEEAFRGGRIVGDDLVQRALSAHVAEDAEESSFYGYGLVVEEVPELGRVFWHDGGNGAFSAEWAYLEAHNTTLFVAAPGEEAFAAMELLKSFLFPPAAPV</sequence>
<feature type="domain" description="Beta-lactamase-related" evidence="1">
    <location>
        <begin position="53"/>
        <end position="338"/>
    </location>
</feature>
<reference evidence="2 3" key="1">
    <citation type="submission" date="2020-11" db="EMBL/GenBank/DDBJ databases">
        <title>Description of Pontivivens ytuae sp. nov. isolated from deep sea sediment of Mariana Trench.</title>
        <authorList>
            <person name="Wang Z."/>
            <person name="Sun Q.-L."/>
            <person name="Xu X.-D."/>
            <person name="Tang Y.-Z."/>
            <person name="Zhang J."/>
        </authorList>
    </citation>
    <scope>NUCLEOTIDE SEQUENCE [LARGE SCALE GENOMIC DNA]</scope>
    <source>
        <strain evidence="2 3">MT2928</strain>
    </source>
</reference>
<protein>
    <submittedName>
        <fullName evidence="2">Beta-lactamase family protein</fullName>
    </submittedName>
</protein>
<name>A0A7S9QBU9_9RHOB</name>
<keyword evidence="3" id="KW-1185">Reference proteome</keyword>
<evidence type="ECO:0000259" key="1">
    <source>
        <dbReference type="Pfam" id="PF00144"/>
    </source>
</evidence>
<dbReference type="SUPFAM" id="SSF56601">
    <property type="entry name" value="beta-lactamase/transpeptidase-like"/>
    <property type="match status" value="1"/>
</dbReference>
<evidence type="ECO:0000313" key="2">
    <source>
        <dbReference type="EMBL" id="QPH53538.1"/>
    </source>
</evidence>
<dbReference type="KEGG" id="poz:I0K15_17415"/>
<dbReference type="InterPro" id="IPR012338">
    <property type="entry name" value="Beta-lactam/transpept-like"/>
</dbReference>
<proteinExistence type="predicted"/>
<accession>A0A7S9QBU9</accession>